<organism evidence="1 2">
    <name type="scientific">Paraglomus occultum</name>
    <dbReference type="NCBI Taxonomy" id="144539"/>
    <lineage>
        <taxon>Eukaryota</taxon>
        <taxon>Fungi</taxon>
        <taxon>Fungi incertae sedis</taxon>
        <taxon>Mucoromycota</taxon>
        <taxon>Glomeromycotina</taxon>
        <taxon>Glomeromycetes</taxon>
        <taxon>Paraglomerales</taxon>
        <taxon>Paraglomeraceae</taxon>
        <taxon>Paraglomus</taxon>
    </lineage>
</organism>
<feature type="non-terminal residue" evidence="1">
    <location>
        <position position="57"/>
    </location>
</feature>
<proteinExistence type="predicted"/>
<gene>
    <name evidence="1" type="ORF">POCULU_LOCUS5619</name>
</gene>
<accession>A0A9N9BFU2</accession>
<sequence>TKPVTAFKLFSPLLLYPPNKRVLLTLLGPEHPFVQGLRWDNLDRISKRIRVHSDCHV</sequence>
<evidence type="ECO:0000313" key="1">
    <source>
        <dbReference type="EMBL" id="CAG8563227.1"/>
    </source>
</evidence>
<dbReference type="AlphaFoldDB" id="A0A9N9BFU2"/>
<evidence type="ECO:0000313" key="2">
    <source>
        <dbReference type="Proteomes" id="UP000789572"/>
    </source>
</evidence>
<dbReference type="Proteomes" id="UP000789572">
    <property type="component" value="Unassembled WGS sequence"/>
</dbReference>
<keyword evidence="2" id="KW-1185">Reference proteome</keyword>
<dbReference type="EMBL" id="CAJVPJ010000887">
    <property type="protein sequence ID" value="CAG8563227.1"/>
    <property type="molecule type" value="Genomic_DNA"/>
</dbReference>
<comment type="caution">
    <text evidence="1">The sequence shown here is derived from an EMBL/GenBank/DDBJ whole genome shotgun (WGS) entry which is preliminary data.</text>
</comment>
<reference evidence="1" key="1">
    <citation type="submission" date="2021-06" db="EMBL/GenBank/DDBJ databases">
        <authorList>
            <person name="Kallberg Y."/>
            <person name="Tangrot J."/>
            <person name="Rosling A."/>
        </authorList>
    </citation>
    <scope>NUCLEOTIDE SEQUENCE</scope>
    <source>
        <strain evidence="1">IA702</strain>
    </source>
</reference>
<protein>
    <submittedName>
        <fullName evidence="1">8832_t:CDS:1</fullName>
    </submittedName>
</protein>
<name>A0A9N9BFU2_9GLOM</name>